<sequence length="241" mass="26512">MVTVPTSTDGQPLGQRGIRTRQRILEAVAGAIERQGLRGLRLADVAEDVGISPPAFYQYFNDLDEAILALCAEIGGFLPTFSLDDEGLTNGDGSAESTRAFIARFFEYWEAHRAVLWARNIAVAAGDERFQTIRAEMFRPMVAGIEAFIRAGQREGRVDPSINPVTLGAALTMLLDRMCMLAPQLGEWGTGSVDDLIDALAYIFSRALGTGNQREPVGRGAVATDPGRNWRRKKPWRRTTR</sequence>
<dbReference type="InterPro" id="IPR009057">
    <property type="entry name" value="Homeodomain-like_sf"/>
</dbReference>
<gene>
    <name evidence="8" type="ORF">BST30_19385</name>
    <name evidence="7" type="ORF">MMAN_21310</name>
</gene>
<evidence type="ECO:0000313" key="8">
    <source>
        <dbReference type="EMBL" id="ORB02868.1"/>
    </source>
</evidence>
<feature type="region of interest" description="Disordered" evidence="5">
    <location>
        <begin position="213"/>
        <end position="241"/>
    </location>
</feature>
<dbReference type="Gene3D" id="1.10.357.10">
    <property type="entry name" value="Tetracycline Repressor, domain 2"/>
    <property type="match status" value="1"/>
</dbReference>
<dbReference type="PROSITE" id="PS50977">
    <property type="entry name" value="HTH_TETR_2"/>
    <property type="match status" value="1"/>
</dbReference>
<evidence type="ECO:0000313" key="10">
    <source>
        <dbReference type="Proteomes" id="UP000465812"/>
    </source>
</evidence>
<dbReference type="AlphaFoldDB" id="A0A1X0FN25"/>
<keyword evidence="10" id="KW-1185">Reference proteome</keyword>
<organism evidence="8 9">
    <name type="scientific">Mycobacterium mantenii</name>
    <dbReference type="NCBI Taxonomy" id="560555"/>
    <lineage>
        <taxon>Bacteria</taxon>
        <taxon>Bacillati</taxon>
        <taxon>Actinomycetota</taxon>
        <taxon>Actinomycetes</taxon>
        <taxon>Mycobacteriales</taxon>
        <taxon>Mycobacteriaceae</taxon>
        <taxon>Mycobacterium</taxon>
        <taxon>Mycobacterium avium complex (MAC)</taxon>
    </lineage>
</organism>
<dbReference type="RefSeq" id="WP_083097213.1">
    <property type="nucleotide sequence ID" value="NZ_AP022590.1"/>
</dbReference>
<name>A0A1X0FN25_MYCNT</name>
<reference evidence="7" key="3">
    <citation type="submission" date="2020-02" db="EMBL/GenBank/DDBJ databases">
        <authorList>
            <person name="Matsumoto Y."/>
            <person name="Kinjo T."/>
            <person name="Motooka D."/>
            <person name="Nabeya D."/>
            <person name="Jung N."/>
            <person name="Uechi K."/>
            <person name="Horii T."/>
            <person name="Iida T."/>
            <person name="Fujita J."/>
            <person name="Nakamura S."/>
        </authorList>
    </citation>
    <scope>NUCLEOTIDE SEQUENCE</scope>
    <source>
        <strain evidence="7">JCM 18113</strain>
    </source>
</reference>
<feature type="DNA-binding region" description="H-T-H motif" evidence="4">
    <location>
        <begin position="41"/>
        <end position="60"/>
    </location>
</feature>
<dbReference type="STRING" id="560555.BST30_19385"/>
<dbReference type="Pfam" id="PF00440">
    <property type="entry name" value="TetR_N"/>
    <property type="match status" value="1"/>
</dbReference>
<evidence type="ECO:0000256" key="4">
    <source>
        <dbReference type="PROSITE-ProRule" id="PRU00335"/>
    </source>
</evidence>
<evidence type="ECO:0000313" key="9">
    <source>
        <dbReference type="Proteomes" id="UP000192760"/>
    </source>
</evidence>
<keyword evidence="1" id="KW-0805">Transcription regulation</keyword>
<evidence type="ECO:0000313" key="7">
    <source>
        <dbReference type="EMBL" id="BBY37997.1"/>
    </source>
</evidence>
<reference evidence="7 10" key="2">
    <citation type="journal article" date="2019" name="Emerg. Microbes Infect.">
        <title>Comprehensive subspecies identification of 175 nontuberculous mycobacteria species based on 7547 genomic profiles.</title>
        <authorList>
            <person name="Matsumoto Y."/>
            <person name="Kinjo T."/>
            <person name="Motooka D."/>
            <person name="Nabeya D."/>
            <person name="Jung N."/>
            <person name="Uechi K."/>
            <person name="Horii T."/>
            <person name="Iida T."/>
            <person name="Fujita J."/>
            <person name="Nakamura S."/>
        </authorList>
    </citation>
    <scope>NUCLEOTIDE SEQUENCE [LARGE SCALE GENOMIC DNA]</scope>
    <source>
        <strain evidence="7 10">JCM 18113</strain>
    </source>
</reference>
<evidence type="ECO:0000256" key="2">
    <source>
        <dbReference type="ARBA" id="ARBA00023125"/>
    </source>
</evidence>
<keyword evidence="3" id="KW-0804">Transcription</keyword>
<dbReference type="InterPro" id="IPR050109">
    <property type="entry name" value="HTH-type_TetR-like_transc_reg"/>
</dbReference>
<dbReference type="EMBL" id="MVHW01000024">
    <property type="protein sequence ID" value="ORB02868.1"/>
    <property type="molecule type" value="Genomic_DNA"/>
</dbReference>
<dbReference type="InterPro" id="IPR036271">
    <property type="entry name" value="Tet_transcr_reg_TetR-rel_C_sf"/>
</dbReference>
<keyword evidence="2 4" id="KW-0238">DNA-binding</keyword>
<dbReference type="EMBL" id="AP022590">
    <property type="protein sequence ID" value="BBY37997.1"/>
    <property type="molecule type" value="Genomic_DNA"/>
</dbReference>
<dbReference type="Proteomes" id="UP000192760">
    <property type="component" value="Unassembled WGS sequence"/>
</dbReference>
<proteinExistence type="predicted"/>
<dbReference type="Pfam" id="PF19352">
    <property type="entry name" value="TetR_C_38"/>
    <property type="match status" value="1"/>
</dbReference>
<accession>A0A1X0FN25</accession>
<evidence type="ECO:0000256" key="1">
    <source>
        <dbReference type="ARBA" id="ARBA00023015"/>
    </source>
</evidence>
<evidence type="ECO:0000256" key="3">
    <source>
        <dbReference type="ARBA" id="ARBA00023163"/>
    </source>
</evidence>
<dbReference type="InterPro" id="IPR001647">
    <property type="entry name" value="HTH_TetR"/>
</dbReference>
<dbReference type="InterPro" id="IPR011075">
    <property type="entry name" value="TetR_C"/>
</dbReference>
<evidence type="ECO:0000256" key="5">
    <source>
        <dbReference type="SAM" id="MobiDB-lite"/>
    </source>
</evidence>
<dbReference type="GO" id="GO:0000976">
    <property type="term" value="F:transcription cis-regulatory region binding"/>
    <property type="evidence" value="ECO:0007669"/>
    <property type="project" value="TreeGrafter"/>
</dbReference>
<evidence type="ECO:0000259" key="6">
    <source>
        <dbReference type="PROSITE" id="PS50977"/>
    </source>
</evidence>
<dbReference type="Proteomes" id="UP000465812">
    <property type="component" value="Chromosome"/>
</dbReference>
<reference evidence="8 9" key="1">
    <citation type="submission" date="2017-02" db="EMBL/GenBank/DDBJ databases">
        <title>The new phylogeny of genus Mycobacterium.</title>
        <authorList>
            <person name="Tortoli E."/>
            <person name="Trovato A."/>
            <person name="Cirillo D.M."/>
        </authorList>
    </citation>
    <scope>NUCLEOTIDE SEQUENCE [LARGE SCALE GENOMIC DNA]</scope>
    <source>
        <strain evidence="8 9">DSM 45255</strain>
    </source>
</reference>
<dbReference type="Gene3D" id="1.10.10.60">
    <property type="entry name" value="Homeodomain-like"/>
    <property type="match status" value="1"/>
</dbReference>
<protein>
    <submittedName>
        <fullName evidence="7">TetR family transcriptional regulator</fullName>
    </submittedName>
</protein>
<dbReference type="GO" id="GO:0003700">
    <property type="term" value="F:DNA-binding transcription factor activity"/>
    <property type="evidence" value="ECO:0007669"/>
    <property type="project" value="TreeGrafter"/>
</dbReference>
<dbReference type="SUPFAM" id="SSF48498">
    <property type="entry name" value="Tetracyclin repressor-like, C-terminal domain"/>
    <property type="match status" value="1"/>
</dbReference>
<feature type="domain" description="HTH tetR-type" evidence="6">
    <location>
        <begin position="18"/>
        <end position="78"/>
    </location>
</feature>
<dbReference type="SUPFAM" id="SSF46689">
    <property type="entry name" value="Homeodomain-like"/>
    <property type="match status" value="1"/>
</dbReference>
<dbReference type="PANTHER" id="PTHR30055:SF234">
    <property type="entry name" value="HTH-TYPE TRANSCRIPTIONAL REGULATOR BETI"/>
    <property type="match status" value="1"/>
</dbReference>
<feature type="compositionally biased region" description="Basic residues" evidence="5">
    <location>
        <begin position="229"/>
        <end position="241"/>
    </location>
</feature>
<dbReference type="PANTHER" id="PTHR30055">
    <property type="entry name" value="HTH-TYPE TRANSCRIPTIONAL REGULATOR RUTR"/>
    <property type="match status" value="1"/>
</dbReference>